<dbReference type="PANTHER" id="PTHR47064">
    <property type="entry name" value="PUTATIVE (AFU_ORTHOLOGUE AFUA_1G08990)-RELATED"/>
    <property type="match status" value="1"/>
</dbReference>
<dbReference type="SUPFAM" id="SSF63829">
    <property type="entry name" value="Calcium-dependent phosphotriesterase"/>
    <property type="match status" value="1"/>
</dbReference>
<dbReference type="Gene3D" id="2.120.10.30">
    <property type="entry name" value="TolB, C-terminal domain"/>
    <property type="match status" value="1"/>
</dbReference>
<gene>
    <name evidence="2" type="ORF">PRZ48_010873</name>
</gene>
<dbReference type="InterPro" id="IPR013658">
    <property type="entry name" value="SGL"/>
</dbReference>
<feature type="domain" description="SMP-30/Gluconolactonase/LRE-like region" evidence="1">
    <location>
        <begin position="89"/>
        <end position="324"/>
    </location>
</feature>
<dbReference type="InterPro" id="IPR052988">
    <property type="entry name" value="Oryzine_lactonohydrolase"/>
</dbReference>
<accession>A0ABR0EAE8</accession>
<reference evidence="2 3" key="1">
    <citation type="journal article" date="2023" name="G3 (Bethesda)">
        <title>A chromosome-level genome assembly of Zasmidium syzygii isolated from banana leaves.</title>
        <authorList>
            <person name="van Westerhoven A.C."/>
            <person name="Mehrabi R."/>
            <person name="Talebi R."/>
            <person name="Steentjes M.B.F."/>
            <person name="Corcolon B."/>
            <person name="Chong P.A."/>
            <person name="Kema G.H.J."/>
            <person name="Seidl M.F."/>
        </authorList>
    </citation>
    <scope>NUCLEOTIDE SEQUENCE [LARGE SCALE GENOMIC DNA]</scope>
    <source>
        <strain evidence="2 3">P124</strain>
    </source>
</reference>
<protein>
    <recommendedName>
        <fullName evidence="1">SMP-30/Gluconolactonase/LRE-like region domain-containing protein</fullName>
    </recommendedName>
</protein>
<dbReference type="PANTHER" id="PTHR47064:SF2">
    <property type="entry name" value="SMP-30_GLUCONOLACTONASE_LRE-LIKE REGION DOMAIN-CONTAINING PROTEIN-RELATED"/>
    <property type="match status" value="1"/>
</dbReference>
<dbReference type="Proteomes" id="UP001305779">
    <property type="component" value="Unassembled WGS sequence"/>
</dbReference>
<evidence type="ECO:0000313" key="3">
    <source>
        <dbReference type="Proteomes" id="UP001305779"/>
    </source>
</evidence>
<dbReference type="InterPro" id="IPR011042">
    <property type="entry name" value="6-blade_b-propeller_TolB-like"/>
</dbReference>
<comment type="caution">
    <text evidence="2">The sequence shown here is derived from an EMBL/GenBank/DDBJ whole genome shotgun (WGS) entry which is preliminary data.</text>
</comment>
<keyword evidence="3" id="KW-1185">Reference proteome</keyword>
<name>A0ABR0EAE8_ZASCE</name>
<organism evidence="2 3">
    <name type="scientific">Zasmidium cellare</name>
    <name type="common">Wine cellar mold</name>
    <name type="synonym">Racodium cellare</name>
    <dbReference type="NCBI Taxonomy" id="395010"/>
    <lineage>
        <taxon>Eukaryota</taxon>
        <taxon>Fungi</taxon>
        <taxon>Dikarya</taxon>
        <taxon>Ascomycota</taxon>
        <taxon>Pezizomycotina</taxon>
        <taxon>Dothideomycetes</taxon>
        <taxon>Dothideomycetidae</taxon>
        <taxon>Mycosphaerellales</taxon>
        <taxon>Mycosphaerellaceae</taxon>
        <taxon>Zasmidium</taxon>
    </lineage>
</organism>
<evidence type="ECO:0000313" key="2">
    <source>
        <dbReference type="EMBL" id="KAK4498216.1"/>
    </source>
</evidence>
<proteinExistence type="predicted"/>
<dbReference type="EMBL" id="JAXOVC010000008">
    <property type="protein sequence ID" value="KAK4498216.1"/>
    <property type="molecule type" value="Genomic_DNA"/>
</dbReference>
<dbReference type="Pfam" id="PF08450">
    <property type="entry name" value="SGL"/>
    <property type="match status" value="1"/>
</dbReference>
<evidence type="ECO:0000259" key="1">
    <source>
        <dbReference type="Pfam" id="PF08450"/>
    </source>
</evidence>
<sequence>MSVPKNCKRITREQRILAEDAVAERDFPEAFFAVYDDAFLKIIGDSPSLQLAIEKDWPFAHEAGVYFPDQDAIYITSNILQIDGEPKIKIGKLTRSNNDQWQHEEIQTDVAMGNGGINYQGGILFCDQGNKSQPGGLVLMEARPPHNTKTLISSYHWRRFTSVNDVVTHTDGSIWFTDPIYGYEQGFRQSPQLPCQVYRFDPESGDIRVVADGFGRPNGLCFSPDEKTMYLTDTDWIHGDGSRDLTRASTVYAFDVIERHGSPFLTNRRVFALADEGIPDGIKCDLEGNVYSGCGDGVHVWTPGGRLIGKIKIPGGVANFCFGRRGELFLLNETRFWVVNISKDVQGALLANMKIEV</sequence>